<keyword evidence="3" id="KW-1185">Reference proteome</keyword>
<protein>
    <submittedName>
        <fullName evidence="2">Uncharacterized protein</fullName>
    </submittedName>
</protein>
<keyword evidence="1" id="KW-0732">Signal</keyword>
<evidence type="ECO:0000313" key="2">
    <source>
        <dbReference type="EMBL" id="MBE9030160.1"/>
    </source>
</evidence>
<proteinExistence type="predicted"/>
<reference evidence="2" key="1">
    <citation type="submission" date="2020-10" db="EMBL/GenBank/DDBJ databases">
        <authorList>
            <person name="Castelo-Branco R."/>
            <person name="Eusebio N."/>
            <person name="Adriana R."/>
            <person name="Vieira A."/>
            <person name="Brugerolle De Fraissinette N."/>
            <person name="Rezende De Castro R."/>
            <person name="Schneider M.P."/>
            <person name="Vasconcelos V."/>
            <person name="Leao P.N."/>
        </authorList>
    </citation>
    <scope>NUCLEOTIDE SEQUENCE</scope>
    <source>
        <strain evidence="2">LEGE 11480</strain>
    </source>
</reference>
<evidence type="ECO:0000256" key="1">
    <source>
        <dbReference type="SAM" id="SignalP"/>
    </source>
</evidence>
<organism evidence="2 3">
    <name type="scientific">Romeriopsis navalis LEGE 11480</name>
    <dbReference type="NCBI Taxonomy" id="2777977"/>
    <lineage>
        <taxon>Bacteria</taxon>
        <taxon>Bacillati</taxon>
        <taxon>Cyanobacteriota</taxon>
        <taxon>Cyanophyceae</taxon>
        <taxon>Leptolyngbyales</taxon>
        <taxon>Leptolyngbyaceae</taxon>
        <taxon>Romeriopsis</taxon>
        <taxon>Romeriopsis navalis</taxon>
    </lineage>
</organism>
<comment type="caution">
    <text evidence="2">The sequence shown here is derived from an EMBL/GenBank/DDBJ whole genome shotgun (WGS) entry which is preliminary data.</text>
</comment>
<dbReference type="AlphaFoldDB" id="A0A928VPC0"/>
<accession>A0A928VPC0</accession>
<feature type="chain" id="PRO_5037310852" evidence="1">
    <location>
        <begin position="22"/>
        <end position="147"/>
    </location>
</feature>
<name>A0A928VPC0_9CYAN</name>
<dbReference type="RefSeq" id="WP_264324987.1">
    <property type="nucleotide sequence ID" value="NZ_JADEXQ010000030.1"/>
</dbReference>
<dbReference type="EMBL" id="JADEXQ010000030">
    <property type="protein sequence ID" value="MBE9030160.1"/>
    <property type="molecule type" value="Genomic_DNA"/>
</dbReference>
<sequence length="147" mass="15881">MKKPAILLGVASLLTFMAPFATTHAPQAAALGNACKNVTIKVDNNITSNGSPIAVTVKKVKFWSIEEGDWLTEDFTNKTVPAGRQNYTVASGQKVENAEGDRITKIKVYFKAKPHTKWINFTVTDSSVANQTCVAGKTYTATMNGNL</sequence>
<gene>
    <name evidence="2" type="ORF">IQ266_10505</name>
</gene>
<evidence type="ECO:0000313" key="3">
    <source>
        <dbReference type="Proteomes" id="UP000625316"/>
    </source>
</evidence>
<dbReference type="Proteomes" id="UP000625316">
    <property type="component" value="Unassembled WGS sequence"/>
</dbReference>
<feature type="signal peptide" evidence="1">
    <location>
        <begin position="1"/>
        <end position="21"/>
    </location>
</feature>